<name>A0A858RQ54_9BACT</name>
<gene>
    <name evidence="2" type="ORF">HHL09_25605</name>
</gene>
<accession>A0A858RQ54</accession>
<evidence type="ECO:0000313" key="3">
    <source>
        <dbReference type="Proteomes" id="UP000501812"/>
    </source>
</evidence>
<dbReference type="RefSeq" id="WP_169457498.1">
    <property type="nucleotide sequence ID" value="NZ_CP051774.1"/>
</dbReference>
<dbReference type="Proteomes" id="UP000501812">
    <property type="component" value="Chromosome"/>
</dbReference>
<feature type="transmembrane region" description="Helical" evidence="1">
    <location>
        <begin position="32"/>
        <end position="56"/>
    </location>
</feature>
<evidence type="ECO:0000313" key="2">
    <source>
        <dbReference type="EMBL" id="QJE99012.1"/>
    </source>
</evidence>
<keyword evidence="1" id="KW-0472">Membrane</keyword>
<dbReference type="AlphaFoldDB" id="A0A858RQ54"/>
<proteinExistence type="predicted"/>
<sequence length="106" mass="11868">MILFRDKDFEDALASPDALEKRLVDLRKQRKLAYGTCILLMVSLFIMAFAWLAIIGRTGGKQPPFSPVLPLLLVVMIQQMASALSAQSDIRALMTFRKLSGQQARD</sequence>
<feature type="transmembrane region" description="Helical" evidence="1">
    <location>
        <begin position="68"/>
        <end position="86"/>
    </location>
</feature>
<dbReference type="EMBL" id="CP051774">
    <property type="protein sequence ID" value="QJE99012.1"/>
    <property type="molecule type" value="Genomic_DNA"/>
</dbReference>
<organism evidence="2 3">
    <name type="scientific">Luteolibacter luteus</name>
    <dbReference type="NCBI Taxonomy" id="2728835"/>
    <lineage>
        <taxon>Bacteria</taxon>
        <taxon>Pseudomonadati</taxon>
        <taxon>Verrucomicrobiota</taxon>
        <taxon>Verrucomicrobiia</taxon>
        <taxon>Verrucomicrobiales</taxon>
        <taxon>Verrucomicrobiaceae</taxon>
        <taxon>Luteolibacter</taxon>
    </lineage>
</organism>
<keyword evidence="3" id="KW-1185">Reference proteome</keyword>
<protein>
    <submittedName>
        <fullName evidence="2">Uncharacterized protein</fullName>
    </submittedName>
</protein>
<evidence type="ECO:0000256" key="1">
    <source>
        <dbReference type="SAM" id="Phobius"/>
    </source>
</evidence>
<keyword evidence="1" id="KW-1133">Transmembrane helix</keyword>
<reference evidence="2 3" key="1">
    <citation type="submission" date="2020-04" db="EMBL/GenBank/DDBJ databases">
        <title>Luteolibacter sp. G-1-1-1 isolated from soil.</title>
        <authorList>
            <person name="Dahal R.H."/>
        </authorList>
    </citation>
    <scope>NUCLEOTIDE SEQUENCE [LARGE SCALE GENOMIC DNA]</scope>
    <source>
        <strain evidence="2 3">G-1-1-1</strain>
    </source>
</reference>
<keyword evidence="1" id="KW-0812">Transmembrane</keyword>
<dbReference type="KEGG" id="luo:HHL09_25605"/>